<name>A0A9D1S3L0_9FIRM</name>
<protein>
    <submittedName>
        <fullName evidence="1">HAD family hydrolase</fullName>
    </submittedName>
</protein>
<dbReference type="Pfam" id="PF00702">
    <property type="entry name" value="Hydrolase"/>
    <property type="match status" value="1"/>
</dbReference>
<dbReference type="InterPro" id="IPR023214">
    <property type="entry name" value="HAD_sf"/>
</dbReference>
<dbReference type="Proteomes" id="UP000824123">
    <property type="component" value="Unassembled WGS sequence"/>
</dbReference>
<accession>A0A9D1S3L0</accession>
<dbReference type="Gene3D" id="3.40.50.1000">
    <property type="entry name" value="HAD superfamily/HAD-like"/>
    <property type="match status" value="1"/>
</dbReference>
<organism evidence="1 2">
    <name type="scientific">Candidatus Fimadaptatus faecigallinarum</name>
    <dbReference type="NCBI Taxonomy" id="2840814"/>
    <lineage>
        <taxon>Bacteria</taxon>
        <taxon>Bacillati</taxon>
        <taxon>Bacillota</taxon>
        <taxon>Clostridia</taxon>
        <taxon>Eubacteriales</taxon>
        <taxon>Candidatus Fimadaptatus</taxon>
    </lineage>
</organism>
<evidence type="ECO:0000313" key="2">
    <source>
        <dbReference type="Proteomes" id="UP000824123"/>
    </source>
</evidence>
<sequence>MIDTILLDMDGTLLPVDNDTFTHTYFKLLCARVAPYGFAPEAFVRGLRSGMRAMIANDGTRTNREAFWDDFAGLYGEHARELEPVCDDFYAKEFNKVKDILGICVDRRPLIDGLRAKGYQLALANNPMLPSVGTRSRLSWIGLRPEDFALVTDYSNCTYCKPNLGYYAEMCAKLGRRPEQCLMVGNSVTDDACAAKLGCKVFLIDDNLEGSLDGLEGVMHGSFDSFCEYAAALPSVKGA</sequence>
<dbReference type="SFLD" id="SFLDS00003">
    <property type="entry name" value="Haloacid_Dehalogenase"/>
    <property type="match status" value="1"/>
</dbReference>
<proteinExistence type="predicted"/>
<gene>
    <name evidence="1" type="ORF">IAC59_00145</name>
</gene>
<dbReference type="CDD" id="cd01427">
    <property type="entry name" value="HAD_like"/>
    <property type="match status" value="1"/>
</dbReference>
<evidence type="ECO:0000313" key="1">
    <source>
        <dbReference type="EMBL" id="HIU45651.1"/>
    </source>
</evidence>
<dbReference type="GO" id="GO:0016787">
    <property type="term" value="F:hydrolase activity"/>
    <property type="evidence" value="ECO:0007669"/>
    <property type="project" value="UniProtKB-KW"/>
</dbReference>
<reference evidence="1" key="1">
    <citation type="submission" date="2020-10" db="EMBL/GenBank/DDBJ databases">
        <authorList>
            <person name="Gilroy R."/>
        </authorList>
    </citation>
    <scope>NUCLEOTIDE SEQUENCE</scope>
    <source>
        <strain evidence="1">ChiSxjej2B14-8506</strain>
    </source>
</reference>
<dbReference type="AlphaFoldDB" id="A0A9D1S3L0"/>
<dbReference type="InterPro" id="IPR036412">
    <property type="entry name" value="HAD-like_sf"/>
</dbReference>
<dbReference type="SUPFAM" id="SSF56784">
    <property type="entry name" value="HAD-like"/>
    <property type="match status" value="1"/>
</dbReference>
<dbReference type="EMBL" id="DVNK01000001">
    <property type="protein sequence ID" value="HIU45651.1"/>
    <property type="molecule type" value="Genomic_DNA"/>
</dbReference>
<reference evidence="1" key="2">
    <citation type="journal article" date="2021" name="PeerJ">
        <title>Extensive microbial diversity within the chicken gut microbiome revealed by metagenomics and culture.</title>
        <authorList>
            <person name="Gilroy R."/>
            <person name="Ravi A."/>
            <person name="Getino M."/>
            <person name="Pursley I."/>
            <person name="Horton D.L."/>
            <person name="Alikhan N.F."/>
            <person name="Baker D."/>
            <person name="Gharbi K."/>
            <person name="Hall N."/>
            <person name="Watson M."/>
            <person name="Adriaenssens E.M."/>
            <person name="Foster-Nyarko E."/>
            <person name="Jarju S."/>
            <person name="Secka A."/>
            <person name="Antonio M."/>
            <person name="Oren A."/>
            <person name="Chaudhuri R.R."/>
            <person name="La Ragione R."/>
            <person name="Hildebrand F."/>
            <person name="Pallen M.J."/>
        </authorList>
    </citation>
    <scope>NUCLEOTIDE SEQUENCE</scope>
    <source>
        <strain evidence="1">ChiSxjej2B14-8506</strain>
    </source>
</reference>
<comment type="caution">
    <text evidence="1">The sequence shown here is derived from an EMBL/GenBank/DDBJ whole genome shotgun (WGS) entry which is preliminary data.</text>
</comment>
<dbReference type="SFLD" id="SFLDG01129">
    <property type="entry name" value="C1.5:_HAD__Beta-PGM__Phosphata"/>
    <property type="match status" value="1"/>
</dbReference>
<keyword evidence="1" id="KW-0378">Hydrolase</keyword>